<dbReference type="STRING" id="1314674.A0A0D7BC68"/>
<gene>
    <name evidence="2" type="ORF">CYLTODRAFT_443782</name>
</gene>
<proteinExistence type="predicted"/>
<dbReference type="PANTHER" id="PTHR22893:SF91">
    <property type="entry name" value="NADPH DEHYDROGENASE 2-RELATED"/>
    <property type="match status" value="1"/>
</dbReference>
<dbReference type="SUPFAM" id="SSF51395">
    <property type="entry name" value="FMN-linked oxidoreductases"/>
    <property type="match status" value="1"/>
</dbReference>
<dbReference type="Proteomes" id="UP000054007">
    <property type="component" value="Unassembled WGS sequence"/>
</dbReference>
<organism evidence="2 3">
    <name type="scientific">Cylindrobasidium torrendii FP15055 ss-10</name>
    <dbReference type="NCBI Taxonomy" id="1314674"/>
    <lineage>
        <taxon>Eukaryota</taxon>
        <taxon>Fungi</taxon>
        <taxon>Dikarya</taxon>
        <taxon>Basidiomycota</taxon>
        <taxon>Agaricomycotina</taxon>
        <taxon>Agaricomycetes</taxon>
        <taxon>Agaricomycetidae</taxon>
        <taxon>Agaricales</taxon>
        <taxon>Marasmiineae</taxon>
        <taxon>Physalacriaceae</taxon>
        <taxon>Cylindrobasidium</taxon>
    </lineage>
</organism>
<name>A0A0D7BC68_9AGAR</name>
<evidence type="ECO:0000259" key="1">
    <source>
        <dbReference type="Pfam" id="PF00724"/>
    </source>
</evidence>
<dbReference type="FunFam" id="3.20.20.70:FF:000138">
    <property type="entry name" value="NADPH dehydrogenase 1"/>
    <property type="match status" value="1"/>
</dbReference>
<evidence type="ECO:0000313" key="3">
    <source>
        <dbReference type="Proteomes" id="UP000054007"/>
    </source>
</evidence>
<keyword evidence="3" id="KW-1185">Reference proteome</keyword>
<reference evidence="2 3" key="1">
    <citation type="journal article" date="2015" name="Fungal Genet. Biol.">
        <title>Evolution of novel wood decay mechanisms in Agaricales revealed by the genome sequences of Fistulina hepatica and Cylindrobasidium torrendii.</title>
        <authorList>
            <person name="Floudas D."/>
            <person name="Held B.W."/>
            <person name="Riley R."/>
            <person name="Nagy L.G."/>
            <person name="Koehler G."/>
            <person name="Ransdell A.S."/>
            <person name="Younus H."/>
            <person name="Chow J."/>
            <person name="Chiniquy J."/>
            <person name="Lipzen A."/>
            <person name="Tritt A."/>
            <person name="Sun H."/>
            <person name="Haridas S."/>
            <person name="LaButti K."/>
            <person name="Ohm R.A."/>
            <person name="Kues U."/>
            <person name="Blanchette R.A."/>
            <person name="Grigoriev I.V."/>
            <person name="Minto R.E."/>
            <person name="Hibbett D.S."/>
        </authorList>
    </citation>
    <scope>NUCLEOTIDE SEQUENCE [LARGE SCALE GENOMIC DNA]</scope>
    <source>
        <strain evidence="2 3">FP15055 ss-10</strain>
    </source>
</reference>
<dbReference type="GO" id="GO:0010181">
    <property type="term" value="F:FMN binding"/>
    <property type="evidence" value="ECO:0007669"/>
    <property type="project" value="InterPro"/>
</dbReference>
<protein>
    <submittedName>
        <fullName evidence="2">NADH:flavin oxidoreductase/NADH oxidase</fullName>
    </submittedName>
</protein>
<dbReference type="Gene3D" id="3.20.20.70">
    <property type="entry name" value="Aldolase class I"/>
    <property type="match status" value="1"/>
</dbReference>
<sequence>MSSKLFSPVSVGKLNLQHRIVLAPMTRFKAGKDDGVPHVPCMREYYSQRGSAAGTLLITEATIIAPQAGGYPHVPGIWSSEQVAAWKEIVDGVHACGSYVYLQLWALGRTAPPSDVKLVSASDIPMSGGRSEKPTPLTKEEIQEYIQLHATAAHNAVFGAGFDGVEIHGANGYLIDQFIQDVSNKRTDEYGGSIENRARFALEIVKAVADSVGAERTALRLSPWSPFQDMKMDDPKPTFAYITSQLVQHHPNLAYLHVIEPRIAGYNNAEGDGAESNDFIREIWAPRPYMTAGGYVRKNAMEAADKKGELVAIGRYFISNPDLVRRLKEDIPLADYDRSTFYVPGEFSGKGYTDFPFAP</sequence>
<dbReference type="PANTHER" id="PTHR22893">
    <property type="entry name" value="NADH OXIDOREDUCTASE-RELATED"/>
    <property type="match status" value="1"/>
</dbReference>
<feature type="domain" description="NADH:flavin oxidoreductase/NADH oxidase N-terminal" evidence="1">
    <location>
        <begin position="4"/>
        <end position="333"/>
    </location>
</feature>
<dbReference type="GO" id="GO:0003959">
    <property type="term" value="F:NADPH dehydrogenase activity"/>
    <property type="evidence" value="ECO:0007669"/>
    <property type="project" value="TreeGrafter"/>
</dbReference>
<dbReference type="OrthoDB" id="276546at2759"/>
<accession>A0A0D7BC68</accession>
<dbReference type="AlphaFoldDB" id="A0A0D7BC68"/>
<dbReference type="InterPro" id="IPR001155">
    <property type="entry name" value="OxRdtase_FMN_N"/>
</dbReference>
<dbReference type="CDD" id="cd02933">
    <property type="entry name" value="OYE_like_FMN"/>
    <property type="match status" value="1"/>
</dbReference>
<dbReference type="InterPro" id="IPR045247">
    <property type="entry name" value="Oye-like"/>
</dbReference>
<dbReference type="Pfam" id="PF00724">
    <property type="entry name" value="Oxidored_FMN"/>
    <property type="match status" value="1"/>
</dbReference>
<evidence type="ECO:0000313" key="2">
    <source>
        <dbReference type="EMBL" id="KIY67830.1"/>
    </source>
</evidence>
<dbReference type="InterPro" id="IPR013785">
    <property type="entry name" value="Aldolase_TIM"/>
</dbReference>
<dbReference type="EMBL" id="KN880516">
    <property type="protein sequence ID" value="KIY67830.1"/>
    <property type="molecule type" value="Genomic_DNA"/>
</dbReference>